<dbReference type="InterPro" id="IPR011009">
    <property type="entry name" value="Kinase-like_dom_sf"/>
</dbReference>
<reference evidence="2 3" key="1">
    <citation type="journal article" date="2024" name="G3 (Bethesda)">
        <title>Genome assembly of Hibiscus sabdariffa L. provides insights into metabolisms of medicinal natural products.</title>
        <authorList>
            <person name="Kim T."/>
        </authorList>
    </citation>
    <scope>NUCLEOTIDE SEQUENCE [LARGE SCALE GENOMIC DNA]</scope>
    <source>
        <strain evidence="2">TK-2024</strain>
        <tissue evidence="2">Old leaves</tissue>
    </source>
</reference>
<accession>A0ABR2GBE8</accession>
<dbReference type="InterPro" id="IPR020635">
    <property type="entry name" value="Tyr_kinase_cat_dom"/>
</dbReference>
<dbReference type="Gene3D" id="1.10.510.10">
    <property type="entry name" value="Transferase(Phosphotransferase) domain 1"/>
    <property type="match status" value="1"/>
</dbReference>
<dbReference type="PANTHER" id="PTHR48008:SF2">
    <property type="entry name" value="PROBABLY INACTIVE LEUCINE-RICH REPEAT RECEPTOR-LIKE PROTEIN KINASE IMK2"/>
    <property type="match status" value="1"/>
</dbReference>
<dbReference type="PROSITE" id="PS50011">
    <property type="entry name" value="PROTEIN_KINASE_DOM"/>
    <property type="match status" value="1"/>
</dbReference>
<dbReference type="SMART" id="SM00219">
    <property type="entry name" value="TyrKc"/>
    <property type="match status" value="1"/>
</dbReference>
<keyword evidence="3" id="KW-1185">Reference proteome</keyword>
<sequence>MASIEVEAGGEMGGKLVHFDGPFVFTADDLLLREKTTKGLREFETEAAALGKIRHRNLLALRAYYLGPKGEKLLVFDYMPKGSLASFLHARGPEIVIDWPTRMKIAIGVTRGLNYLHTQENMIHGNLTSSNILLDEQNNGHIADFGLSRLMTAAATEKGYYLNIFFYS</sequence>
<proteinExistence type="predicted"/>
<dbReference type="InterPro" id="IPR000719">
    <property type="entry name" value="Prot_kinase_dom"/>
</dbReference>
<gene>
    <name evidence="2" type="ORF">V6N12_049905</name>
</gene>
<dbReference type="InterPro" id="IPR052451">
    <property type="entry name" value="Ser/Thr_kinase-like"/>
</dbReference>
<name>A0ABR2GBE8_9ROSI</name>
<protein>
    <recommendedName>
        <fullName evidence="1">Protein kinase domain-containing protein</fullName>
    </recommendedName>
</protein>
<feature type="domain" description="Protein kinase" evidence="1">
    <location>
        <begin position="1"/>
        <end position="168"/>
    </location>
</feature>
<evidence type="ECO:0000313" key="2">
    <source>
        <dbReference type="EMBL" id="KAK8600045.1"/>
    </source>
</evidence>
<dbReference type="InterPro" id="IPR001245">
    <property type="entry name" value="Ser-Thr/Tyr_kinase_cat_dom"/>
</dbReference>
<dbReference type="SUPFAM" id="SSF56112">
    <property type="entry name" value="Protein kinase-like (PK-like)"/>
    <property type="match status" value="1"/>
</dbReference>
<evidence type="ECO:0000259" key="1">
    <source>
        <dbReference type="PROSITE" id="PS50011"/>
    </source>
</evidence>
<dbReference type="Pfam" id="PF07714">
    <property type="entry name" value="PK_Tyr_Ser-Thr"/>
    <property type="match status" value="1"/>
</dbReference>
<evidence type="ECO:0000313" key="3">
    <source>
        <dbReference type="Proteomes" id="UP001472677"/>
    </source>
</evidence>
<dbReference type="Proteomes" id="UP001472677">
    <property type="component" value="Unassembled WGS sequence"/>
</dbReference>
<organism evidence="2 3">
    <name type="scientific">Hibiscus sabdariffa</name>
    <name type="common">roselle</name>
    <dbReference type="NCBI Taxonomy" id="183260"/>
    <lineage>
        <taxon>Eukaryota</taxon>
        <taxon>Viridiplantae</taxon>
        <taxon>Streptophyta</taxon>
        <taxon>Embryophyta</taxon>
        <taxon>Tracheophyta</taxon>
        <taxon>Spermatophyta</taxon>
        <taxon>Magnoliopsida</taxon>
        <taxon>eudicotyledons</taxon>
        <taxon>Gunneridae</taxon>
        <taxon>Pentapetalae</taxon>
        <taxon>rosids</taxon>
        <taxon>malvids</taxon>
        <taxon>Malvales</taxon>
        <taxon>Malvaceae</taxon>
        <taxon>Malvoideae</taxon>
        <taxon>Hibiscus</taxon>
    </lineage>
</organism>
<dbReference type="PANTHER" id="PTHR48008">
    <property type="entry name" value="LEUCINE-RICH REPEAT RECEPTOR-LIKE PROTEIN KINASE IMK3-RELATED"/>
    <property type="match status" value="1"/>
</dbReference>
<dbReference type="EMBL" id="JBBPBM010000001">
    <property type="protein sequence ID" value="KAK8600045.1"/>
    <property type="molecule type" value="Genomic_DNA"/>
</dbReference>
<comment type="caution">
    <text evidence="2">The sequence shown here is derived from an EMBL/GenBank/DDBJ whole genome shotgun (WGS) entry which is preliminary data.</text>
</comment>